<keyword evidence="1" id="KW-0862">Zinc</keyword>
<dbReference type="SMART" id="SM01260">
    <property type="entry name" value="LANC_like"/>
    <property type="match status" value="1"/>
</dbReference>
<dbReference type="SUPFAM" id="SSF158745">
    <property type="entry name" value="LanC-like"/>
    <property type="match status" value="1"/>
</dbReference>
<evidence type="ECO:0000259" key="3">
    <source>
        <dbReference type="PROSITE" id="PS50011"/>
    </source>
</evidence>
<dbReference type="Pfam" id="PF00069">
    <property type="entry name" value="Pkinase"/>
    <property type="match status" value="1"/>
</dbReference>
<evidence type="ECO:0000256" key="1">
    <source>
        <dbReference type="PIRSR" id="PIRSR607822-1"/>
    </source>
</evidence>
<dbReference type="Pfam" id="PF05147">
    <property type="entry name" value="LANC_like"/>
    <property type="match status" value="1"/>
</dbReference>
<protein>
    <submittedName>
        <fullName evidence="4">Serine/threonine protein kinase</fullName>
    </submittedName>
</protein>
<dbReference type="PANTHER" id="PTHR12736">
    <property type="entry name" value="LANC-LIKE PROTEIN"/>
    <property type="match status" value="1"/>
</dbReference>
<sequence length="973" mass="103915">MPRRPANAVARPAEHTDGRQLVQQVAGSGEKRATAGAADGFRLQGLARSVLAEHGAHDWTVTEDEAWCRVMPPERNERIQGWKLHLSATRLSAPEVVHRAATVLVAAGCGFKFAKSIAVVEEMTSDRYDRAQCGKIVTCYPADDEQARRLAAALDEATAGLPGPAILSDRRLRPGSLVHYRYGVYDGVPVLTNDGSHQLRVQAPDGTTMEDLRKPWFCPPVWAVSPFPAEPSAEPSAAPSTPRTPGPVLLAGRFEIREAIRHSARGGIYRALDHRTGAEVVVKQARAHVGTRVTGEDARDALRQESAALAELGGIAAGHVELFDVDGHTFLVQESLPGSTLTRWVQDELDRGDRTAGLEPARVVETARRLAALLARVQERGMVYRDFTPNNIIVGPDGGLRLIDPELAVRPGQWATRGFTDGFAAPEVVRGPRFGPVPGLESDLYSLGGVLFYLTVGTAPSFPRSRPEPSSPRPQLAGLLTMSGVRNRAARLMAPAVLGLTHEEPGKRWTLARLGAFLDGLDVDAPTALVAEAGSGDDRLPRTAGSHGGAGDPRLPADRLGPELQQRLADDGLAHLLATLPEPGDDRPRLWPSTGFGSSSDPCNVQHGAAGVLFLLTLADTHAGSAADRDALRAALSQVAGWLDRRRTDVPKPLPGLYFGRAGTAWALHDAARRLDDPELADHAAKLALALPVRWPNPDVCHGAAGSALTQLHLWHATGREEFRERAAEAADGLLAAAEYEGDRVYWPVPKDFDSALAGIRHLGFAHGVAGVGYALLAAARATGERKYLDAAVDAGNTLVAEAERGPWGARWRTDRDDSPGSGMLYHWCSGASGVGTFLVRLWQDTRDPAHLRAAEEAAVAVRGARWTSPTAACHGLAGNGEFLLDLADAVGGPYRGWAQELAATLYARRAVRDGRLLIADESGLEVTADWNVGLSGAVGFLLRLRHGGPRPWMADGPALPQGGPAGCTQVRR</sequence>
<dbReference type="GO" id="GO:0005886">
    <property type="term" value="C:plasma membrane"/>
    <property type="evidence" value="ECO:0007669"/>
    <property type="project" value="TreeGrafter"/>
</dbReference>
<dbReference type="PANTHER" id="PTHR12736:SF7">
    <property type="entry name" value="LANC-LIKE PROTEIN 3"/>
    <property type="match status" value="1"/>
</dbReference>
<dbReference type="KEGG" id="svn:CP980_00195"/>
<dbReference type="AlphaFoldDB" id="A0A5J6J0J5"/>
<dbReference type="Pfam" id="PF25816">
    <property type="entry name" value="RamC_N"/>
    <property type="match status" value="1"/>
</dbReference>
<dbReference type="InterPro" id="IPR057929">
    <property type="entry name" value="RamC_N"/>
</dbReference>
<dbReference type="EMBL" id="CP023692">
    <property type="protein sequence ID" value="QEV43713.1"/>
    <property type="molecule type" value="Genomic_DNA"/>
</dbReference>
<dbReference type="GO" id="GO:0046872">
    <property type="term" value="F:metal ion binding"/>
    <property type="evidence" value="ECO:0007669"/>
    <property type="project" value="UniProtKB-KW"/>
</dbReference>
<feature type="binding site" evidence="1">
    <location>
        <position position="874"/>
    </location>
    <ligand>
        <name>Zn(2+)</name>
        <dbReference type="ChEBI" id="CHEBI:29105"/>
    </ligand>
</feature>
<feature type="region of interest" description="Disordered" evidence="2">
    <location>
        <begin position="1"/>
        <end position="20"/>
    </location>
</feature>
<dbReference type="SUPFAM" id="SSF56112">
    <property type="entry name" value="Protein kinase-like (PK-like)"/>
    <property type="match status" value="1"/>
</dbReference>
<dbReference type="CDD" id="cd04791">
    <property type="entry name" value="LanC_SerThrkinase"/>
    <property type="match status" value="1"/>
</dbReference>
<keyword evidence="1" id="KW-0479">Metal-binding</keyword>
<dbReference type="Proteomes" id="UP000325563">
    <property type="component" value="Chromosome"/>
</dbReference>
<dbReference type="InterPro" id="IPR058053">
    <property type="entry name" value="RamC_C"/>
</dbReference>
<evidence type="ECO:0000313" key="4">
    <source>
        <dbReference type="EMBL" id="QEV43713.1"/>
    </source>
</evidence>
<accession>A0A5J6J0J5</accession>
<dbReference type="InterPro" id="IPR008266">
    <property type="entry name" value="Tyr_kinase_AS"/>
</dbReference>
<feature type="domain" description="Protein kinase" evidence="3">
    <location>
        <begin position="254"/>
        <end position="518"/>
    </location>
</feature>
<keyword evidence="5" id="KW-1185">Reference proteome</keyword>
<dbReference type="InterPro" id="IPR011009">
    <property type="entry name" value="Kinase-like_dom_sf"/>
</dbReference>
<evidence type="ECO:0000313" key="5">
    <source>
        <dbReference type="Proteomes" id="UP000325563"/>
    </source>
</evidence>
<dbReference type="GO" id="GO:0004674">
    <property type="term" value="F:protein serine/threonine kinase activity"/>
    <property type="evidence" value="ECO:0007669"/>
    <property type="project" value="UniProtKB-KW"/>
</dbReference>
<name>A0A5J6J0J5_STRVI</name>
<reference evidence="4 5" key="1">
    <citation type="submission" date="2017-09" db="EMBL/GenBank/DDBJ databases">
        <authorList>
            <person name="Lee N."/>
            <person name="Cho B.-K."/>
        </authorList>
    </citation>
    <scope>NUCLEOTIDE SEQUENCE [LARGE SCALE GENOMIC DNA]</scope>
    <source>
        <strain evidence="4 5">ATCC 27476</strain>
    </source>
</reference>
<dbReference type="GO" id="GO:0031179">
    <property type="term" value="P:peptide modification"/>
    <property type="evidence" value="ECO:0007669"/>
    <property type="project" value="InterPro"/>
</dbReference>
<organism evidence="4 5">
    <name type="scientific">Streptomyces vinaceus</name>
    <dbReference type="NCBI Taxonomy" id="1960"/>
    <lineage>
        <taxon>Bacteria</taxon>
        <taxon>Bacillati</taxon>
        <taxon>Actinomycetota</taxon>
        <taxon>Actinomycetes</taxon>
        <taxon>Kitasatosporales</taxon>
        <taxon>Streptomycetaceae</taxon>
        <taxon>Streptomyces</taxon>
    </lineage>
</organism>
<proteinExistence type="predicted"/>
<feature type="binding site" evidence="1">
    <location>
        <position position="829"/>
    </location>
    <ligand>
        <name>Zn(2+)</name>
        <dbReference type="ChEBI" id="CHEBI:29105"/>
    </ligand>
</feature>
<dbReference type="InterPro" id="IPR007822">
    <property type="entry name" value="LANC-like"/>
</dbReference>
<feature type="compositionally biased region" description="Low complexity" evidence="2">
    <location>
        <begin position="1"/>
        <end position="11"/>
    </location>
</feature>
<dbReference type="Gene3D" id="1.50.10.20">
    <property type="match status" value="1"/>
</dbReference>
<keyword evidence="4" id="KW-0723">Serine/threonine-protein kinase</keyword>
<dbReference type="SMART" id="SM00220">
    <property type="entry name" value="S_TKc"/>
    <property type="match status" value="1"/>
</dbReference>
<dbReference type="NCBIfam" id="NF038150">
    <property type="entry name" value="lanthi_synth_IV"/>
    <property type="match status" value="1"/>
</dbReference>
<evidence type="ECO:0000256" key="2">
    <source>
        <dbReference type="SAM" id="MobiDB-lite"/>
    </source>
</evidence>
<dbReference type="PROSITE" id="PS50011">
    <property type="entry name" value="PROTEIN_KINASE_DOM"/>
    <property type="match status" value="1"/>
</dbReference>
<dbReference type="PROSITE" id="PS00109">
    <property type="entry name" value="PROTEIN_KINASE_TYR"/>
    <property type="match status" value="1"/>
</dbReference>
<feature type="region of interest" description="Disordered" evidence="2">
    <location>
        <begin position="532"/>
        <end position="559"/>
    </location>
</feature>
<dbReference type="GO" id="GO:0005524">
    <property type="term" value="F:ATP binding"/>
    <property type="evidence" value="ECO:0007669"/>
    <property type="project" value="InterPro"/>
</dbReference>
<feature type="region of interest" description="Disordered" evidence="2">
    <location>
        <begin position="954"/>
        <end position="973"/>
    </location>
</feature>
<dbReference type="PRINTS" id="PR01950">
    <property type="entry name" value="LANCSUPER"/>
</dbReference>
<dbReference type="Gene3D" id="1.10.510.10">
    <property type="entry name" value="Transferase(Phosphotransferase) domain 1"/>
    <property type="match status" value="1"/>
</dbReference>
<keyword evidence="4" id="KW-0418">Kinase</keyword>
<dbReference type="InterPro" id="IPR000719">
    <property type="entry name" value="Prot_kinase_dom"/>
</dbReference>
<gene>
    <name evidence="4" type="ORF">CP980_00195</name>
</gene>
<feature type="binding site" evidence="1">
    <location>
        <position position="875"/>
    </location>
    <ligand>
        <name>Zn(2+)</name>
        <dbReference type="ChEBI" id="CHEBI:29105"/>
    </ligand>
</feature>
<dbReference type="Gene3D" id="3.30.200.20">
    <property type="entry name" value="Phosphorylase Kinase, domain 1"/>
    <property type="match status" value="1"/>
</dbReference>
<keyword evidence="4" id="KW-0808">Transferase</keyword>